<keyword evidence="1" id="KW-0812">Transmembrane</keyword>
<evidence type="ECO:0000313" key="3">
    <source>
        <dbReference type="EMBL" id="KIV86941.1"/>
    </source>
</evidence>
<organism evidence="3 4">
    <name type="scientific">Exophiala sideris</name>
    <dbReference type="NCBI Taxonomy" id="1016849"/>
    <lineage>
        <taxon>Eukaryota</taxon>
        <taxon>Fungi</taxon>
        <taxon>Dikarya</taxon>
        <taxon>Ascomycota</taxon>
        <taxon>Pezizomycotina</taxon>
        <taxon>Eurotiomycetes</taxon>
        <taxon>Chaetothyriomycetidae</taxon>
        <taxon>Chaetothyriales</taxon>
        <taxon>Herpotrichiellaceae</taxon>
        <taxon>Exophiala</taxon>
    </lineage>
</organism>
<protein>
    <recommendedName>
        <fullName evidence="1">Protein YOP1</fullName>
    </recommendedName>
</protein>
<evidence type="ECO:0000256" key="1">
    <source>
        <dbReference type="RuleBase" id="RU362006"/>
    </source>
</evidence>
<dbReference type="Proteomes" id="UP000053599">
    <property type="component" value="Unassembled WGS sequence"/>
</dbReference>
<dbReference type="InterPro" id="IPR004345">
    <property type="entry name" value="TB2_DP1_HVA22"/>
</dbReference>
<sequence>MFGIIADLIASATTFLLPAYLSYKALRTNDPAQTHPWLIYFTILTLTLLFESWTIFIIGWIPFYSWLRLIFLLYLVLPQTQGAKLLYLEYLEPYIVDHESRIDQFIGETHQRLQQLGLGYMNILIEFLRDKILGQKSPQPEHSNTHASSTAGAGTATYASYASDLLSRFAMPGARTTQPTAPGTASANAYSMISNLAGAAFAGSAGAGAPRSATHEASSIPGSLVDTIPGSTSSEKANYISAQRERLSNLLRALDREQQSLDLAYGSNYNRPPSSSSGASGLKTKSRSEVSFENVDYDEATERIHTPGSTPPRLATEPPQARRTTSGNWLPVGVSGWFGGGNTGSTSTSPRNDRTERDRDVDDKSSTASKGWSAARNITEEMARGMSSGVDTGR</sequence>
<dbReference type="Pfam" id="PF03134">
    <property type="entry name" value="TB2_DP1_HVA22"/>
    <property type="match status" value="1"/>
</dbReference>
<dbReference type="STRING" id="1016849.A0A0D1XFQ1"/>
<gene>
    <name evidence="3" type="ORF">PV11_02517</name>
</gene>
<dbReference type="GO" id="GO:0016020">
    <property type="term" value="C:membrane"/>
    <property type="evidence" value="ECO:0007669"/>
    <property type="project" value="UniProtKB-SubCell"/>
</dbReference>
<feature type="transmembrane region" description="Helical" evidence="1">
    <location>
        <begin position="37"/>
        <end position="61"/>
    </location>
</feature>
<comment type="subcellular location">
    <subcellularLocation>
        <location evidence="1">Membrane</location>
        <topology evidence="1">Multi-pass membrane protein</topology>
    </subcellularLocation>
</comment>
<evidence type="ECO:0000256" key="2">
    <source>
        <dbReference type="SAM" id="MobiDB-lite"/>
    </source>
</evidence>
<evidence type="ECO:0000313" key="4">
    <source>
        <dbReference type="Proteomes" id="UP000053599"/>
    </source>
</evidence>
<dbReference type="EMBL" id="KN846951">
    <property type="protein sequence ID" value="KIV86941.1"/>
    <property type="molecule type" value="Genomic_DNA"/>
</dbReference>
<feature type="compositionally biased region" description="Polar residues" evidence="2">
    <location>
        <begin position="267"/>
        <end position="279"/>
    </location>
</feature>
<comment type="similarity">
    <text evidence="1">Belongs to the DP1 family.</text>
</comment>
<feature type="region of interest" description="Disordered" evidence="2">
    <location>
        <begin position="204"/>
        <end position="231"/>
    </location>
</feature>
<dbReference type="PANTHER" id="PTHR12300">
    <property type="entry name" value="HVA22-LIKE PROTEINS"/>
    <property type="match status" value="1"/>
</dbReference>
<feature type="region of interest" description="Disordered" evidence="2">
    <location>
        <begin position="264"/>
        <end position="394"/>
    </location>
</feature>
<dbReference type="AlphaFoldDB" id="A0A0D1XFQ1"/>
<dbReference type="PANTHER" id="PTHR12300:SF177">
    <property type="entry name" value="PROTEIN YOP1"/>
    <property type="match status" value="1"/>
</dbReference>
<proteinExistence type="inferred from homology"/>
<feature type="compositionally biased region" description="Basic and acidic residues" evidence="2">
    <location>
        <begin position="351"/>
        <end position="365"/>
    </location>
</feature>
<keyword evidence="1" id="KW-0472">Membrane</keyword>
<comment type="caution">
    <text evidence="1">Lacks conserved residue(s) required for the propagation of feature annotation.</text>
</comment>
<dbReference type="OrthoDB" id="434647at2759"/>
<keyword evidence="1" id="KW-1133">Transmembrane helix</keyword>
<name>A0A0D1XFQ1_9EURO</name>
<dbReference type="HOGENOM" id="CLU_048918_0_0_1"/>
<reference evidence="3 4" key="1">
    <citation type="submission" date="2015-01" db="EMBL/GenBank/DDBJ databases">
        <title>The Genome Sequence of Exophiala sideris CBS121828.</title>
        <authorList>
            <consortium name="The Broad Institute Genomics Platform"/>
            <person name="Cuomo C."/>
            <person name="de Hoog S."/>
            <person name="Gorbushina A."/>
            <person name="Stielow B."/>
            <person name="Teixiera M."/>
            <person name="Abouelleil A."/>
            <person name="Chapman S.B."/>
            <person name="Priest M."/>
            <person name="Young S.K."/>
            <person name="Wortman J."/>
            <person name="Nusbaum C."/>
            <person name="Birren B."/>
        </authorList>
    </citation>
    <scope>NUCLEOTIDE SEQUENCE [LARGE SCALE GENOMIC DNA]</scope>
    <source>
        <strain evidence="3 4">CBS 121828</strain>
    </source>
</reference>
<accession>A0A0D1XFQ1</accession>